<dbReference type="AlphaFoldDB" id="A0A8J2JZ71"/>
<protein>
    <submittedName>
        <fullName evidence="1">Uncharacterized protein</fullName>
    </submittedName>
</protein>
<evidence type="ECO:0000313" key="2">
    <source>
        <dbReference type="Proteomes" id="UP000708208"/>
    </source>
</evidence>
<name>A0A8J2JZ71_9HEXA</name>
<accession>A0A8J2JZ71</accession>
<reference evidence="1" key="1">
    <citation type="submission" date="2021-06" db="EMBL/GenBank/DDBJ databases">
        <authorList>
            <person name="Hodson N. C."/>
            <person name="Mongue J. A."/>
            <person name="Jaron S. K."/>
        </authorList>
    </citation>
    <scope>NUCLEOTIDE SEQUENCE</scope>
</reference>
<evidence type="ECO:0000313" key="1">
    <source>
        <dbReference type="EMBL" id="CAG7726613.1"/>
    </source>
</evidence>
<dbReference type="EMBL" id="CAJVCH010137836">
    <property type="protein sequence ID" value="CAG7726613.1"/>
    <property type="molecule type" value="Genomic_DNA"/>
</dbReference>
<dbReference type="Proteomes" id="UP000708208">
    <property type="component" value="Unassembled WGS sequence"/>
</dbReference>
<keyword evidence="2" id="KW-1185">Reference proteome</keyword>
<gene>
    <name evidence="1" type="ORF">AFUS01_LOCUS15520</name>
</gene>
<sequence length="294" mass="33021">MVSDFLADTSYKEFWPTSRDHPSQYAKELNSLLLTIRSAQSIEEERTLIHKARQIILTLQEVVGKLLGHRPDESEVTKTPPVTVPTPPRCEKLTAAKSTADAMPPALPYAKGFQIYGHPHPEWIRKWTIYRRPPPSPYPATLSAVQLPYIHTSILFTHDIIEERFPTNVRQLHITGDAPSIRQVQNTLSAKIQELDLVLKAPDVFNPPISPKFALHAWRHPLTGKVVEVEVPTCGFINDADVVCLGRHFLRDHDGCFKCGREAVRHGGAKCPSYSLGSANLRRGYVRVATHSYA</sequence>
<organism evidence="1 2">
    <name type="scientific">Allacma fusca</name>
    <dbReference type="NCBI Taxonomy" id="39272"/>
    <lineage>
        <taxon>Eukaryota</taxon>
        <taxon>Metazoa</taxon>
        <taxon>Ecdysozoa</taxon>
        <taxon>Arthropoda</taxon>
        <taxon>Hexapoda</taxon>
        <taxon>Collembola</taxon>
        <taxon>Symphypleona</taxon>
        <taxon>Sminthuridae</taxon>
        <taxon>Allacma</taxon>
    </lineage>
</organism>
<comment type="caution">
    <text evidence="1">The sequence shown here is derived from an EMBL/GenBank/DDBJ whole genome shotgun (WGS) entry which is preliminary data.</text>
</comment>
<proteinExistence type="predicted"/>